<protein>
    <recommendedName>
        <fullName evidence="7">Scarecrow-like protein 8</fullName>
    </recommendedName>
</protein>
<feature type="compositionally biased region" description="Low complexity" evidence="4">
    <location>
        <begin position="170"/>
        <end position="193"/>
    </location>
</feature>
<evidence type="ECO:0000313" key="6">
    <source>
        <dbReference type="Proteomes" id="UP000734854"/>
    </source>
</evidence>
<feature type="region of interest" description="Disordered" evidence="4">
    <location>
        <begin position="162"/>
        <end position="193"/>
    </location>
</feature>
<dbReference type="AlphaFoldDB" id="A0A8J5LHJ9"/>
<dbReference type="OrthoDB" id="677896at2759"/>
<evidence type="ECO:0000256" key="1">
    <source>
        <dbReference type="ARBA" id="ARBA00023015"/>
    </source>
</evidence>
<dbReference type="InterPro" id="IPR005202">
    <property type="entry name" value="TF_GRAS"/>
</dbReference>
<dbReference type="EMBL" id="JACMSC010000007">
    <property type="protein sequence ID" value="KAG6515492.1"/>
    <property type="molecule type" value="Genomic_DNA"/>
</dbReference>
<keyword evidence="1" id="KW-0805">Transcription regulation</keyword>
<feature type="region of interest" description="Leucine repeat II (LRII)" evidence="3">
    <location>
        <begin position="366"/>
        <end position="398"/>
    </location>
</feature>
<evidence type="ECO:0000256" key="3">
    <source>
        <dbReference type="PROSITE-ProRule" id="PRU01191"/>
    </source>
</evidence>
<feature type="region of interest" description="VHIID" evidence="3">
    <location>
        <begin position="277"/>
        <end position="342"/>
    </location>
</feature>
<dbReference type="Pfam" id="PF03514">
    <property type="entry name" value="GRAS"/>
    <property type="match status" value="1"/>
</dbReference>
<dbReference type="PROSITE" id="PS50985">
    <property type="entry name" value="GRAS"/>
    <property type="match status" value="1"/>
</dbReference>
<keyword evidence="2" id="KW-0804">Transcription</keyword>
<dbReference type="Proteomes" id="UP000734854">
    <property type="component" value="Unassembled WGS sequence"/>
</dbReference>
<sequence length="579" mass="61841">MATGFPGRELGFGLHGPLPEAGSGRLLKRPISEMERLLLQQQQQQLQHALFLRSVKQRRLLGSSVSSHLSAPAPQDHILGSLASLASSNLMDSRFLGRPEMSSMETRPSAALRDGLQELERRLLLDDDEEEESVSASASAVTTEEWSEAMRQIVAAPVSLPAVQGPNHLSPSPTDSSSSTVSSSASSSPPSSFAVPAGAALRQMLLDTAAAIADGKLETATGNLSVLKRAANYRGDAEQRLTAVMVTVLFARLNPAPPAGSSPPLAEISGAEHFAASQMLYEVSPCFKLGLTAANLAILEATKDRPKIHILDFEIGHGGQYVALLHALADRHRLRPAVRTPALRITAVADPASPITNNETGGTIRAVGDRIEKLAQRHCLHVRFDVVHLRAAELDAASLGCEPDETLAVNLAFALARVPDESVSPANPRDELLRRVRALRPRVVTLVEQEINTNTAAFAGRFAAACAHYGAFLESLAATASLDSGDRARVEAGLVRRAVNAVAREGGDRLERCEVFGKWRARMGMAGFESAQLGPAAVDAVKTRLDAIRPNPGFTVEEAPGRLGFGWKGRVLTVTSTWR</sequence>
<comment type="caution">
    <text evidence="5">The sequence shown here is derived from an EMBL/GenBank/DDBJ whole genome shotgun (WGS) entry which is preliminary data.</text>
</comment>
<feature type="region of interest" description="SAW" evidence="3">
    <location>
        <begin position="503"/>
        <end position="579"/>
    </location>
</feature>
<gene>
    <name evidence="5" type="ORF">ZIOFF_025906</name>
</gene>
<keyword evidence="6" id="KW-1185">Reference proteome</keyword>
<feature type="short sequence motif" description="VHIID" evidence="3">
    <location>
        <begin position="308"/>
        <end position="312"/>
    </location>
</feature>
<reference evidence="5 6" key="1">
    <citation type="submission" date="2020-08" db="EMBL/GenBank/DDBJ databases">
        <title>Plant Genome Project.</title>
        <authorList>
            <person name="Zhang R.-G."/>
        </authorList>
    </citation>
    <scope>NUCLEOTIDE SEQUENCE [LARGE SCALE GENOMIC DNA]</scope>
    <source>
        <tissue evidence="5">Rhizome</tissue>
    </source>
</reference>
<accession>A0A8J5LHJ9</accession>
<name>A0A8J5LHJ9_ZINOF</name>
<evidence type="ECO:0000256" key="2">
    <source>
        <dbReference type="ARBA" id="ARBA00023163"/>
    </source>
</evidence>
<evidence type="ECO:0000313" key="5">
    <source>
        <dbReference type="EMBL" id="KAG6515492.1"/>
    </source>
</evidence>
<organism evidence="5 6">
    <name type="scientific">Zingiber officinale</name>
    <name type="common">Ginger</name>
    <name type="synonym">Amomum zingiber</name>
    <dbReference type="NCBI Taxonomy" id="94328"/>
    <lineage>
        <taxon>Eukaryota</taxon>
        <taxon>Viridiplantae</taxon>
        <taxon>Streptophyta</taxon>
        <taxon>Embryophyta</taxon>
        <taxon>Tracheophyta</taxon>
        <taxon>Spermatophyta</taxon>
        <taxon>Magnoliopsida</taxon>
        <taxon>Liliopsida</taxon>
        <taxon>Zingiberales</taxon>
        <taxon>Zingiberaceae</taxon>
        <taxon>Zingiber</taxon>
    </lineage>
</organism>
<evidence type="ECO:0000256" key="4">
    <source>
        <dbReference type="SAM" id="MobiDB-lite"/>
    </source>
</evidence>
<proteinExistence type="inferred from homology"/>
<evidence type="ECO:0008006" key="7">
    <source>
        <dbReference type="Google" id="ProtNLM"/>
    </source>
</evidence>
<dbReference type="PANTHER" id="PTHR31636">
    <property type="entry name" value="OSJNBA0084A10.13 PROTEIN-RELATED"/>
    <property type="match status" value="1"/>
</dbReference>
<comment type="caution">
    <text evidence="3">Lacks conserved residue(s) required for the propagation of feature annotation.</text>
</comment>
<comment type="similarity">
    <text evidence="3">Belongs to the GRAS family.</text>
</comment>